<dbReference type="PANTHER" id="PTHR46306:SF1">
    <property type="entry name" value="BTB_POZ DOMAIN-CONTAINING PROTEIN 9"/>
    <property type="match status" value="1"/>
</dbReference>
<keyword evidence="5" id="KW-1185">Reference proteome</keyword>
<dbReference type="AlphaFoldDB" id="A0A397VHX9"/>
<dbReference type="PROSITE" id="PS50097">
    <property type="entry name" value="BTB"/>
    <property type="match status" value="1"/>
</dbReference>
<reference evidence="4 5" key="1">
    <citation type="submission" date="2018-06" db="EMBL/GenBank/DDBJ databases">
        <title>Comparative genomics reveals the genomic features of Rhizophagus irregularis, R. cerebriforme, R. diaphanum and Gigaspora rosea, and their symbiotic lifestyle signature.</title>
        <authorList>
            <person name="Morin E."/>
            <person name="San Clemente H."/>
            <person name="Chen E.C.H."/>
            <person name="De La Providencia I."/>
            <person name="Hainaut M."/>
            <person name="Kuo A."/>
            <person name="Kohler A."/>
            <person name="Murat C."/>
            <person name="Tang N."/>
            <person name="Roy S."/>
            <person name="Loubradou J."/>
            <person name="Henrissat B."/>
            <person name="Grigoriev I.V."/>
            <person name="Corradi N."/>
            <person name="Roux C."/>
            <person name="Martin F.M."/>
        </authorList>
    </citation>
    <scope>NUCLEOTIDE SEQUENCE [LARGE SCALE GENOMIC DNA]</scope>
    <source>
        <strain evidence="4 5">DAOM 194757</strain>
    </source>
</reference>
<dbReference type="Gene3D" id="1.25.40.420">
    <property type="match status" value="1"/>
</dbReference>
<sequence>MEFYESLSTDFNQLLEESDDYDMIIYVGKEPNVKKFYAHTVILRARSTYFRRALSRDWAKKENGSIVFQKPNITKEVFLFILKYIYTGVADLHKQDGEIILNILTASDELNLHELIAYAQDHLIQEKSDWLQKNVVQVLHTVASLEACKDLQDFCLGMICQDPYWLLESDNFCALEESVLVPLLKRDDLLMEEIEIWNRLIEWGIAQIPSIDGNISNWTQSDFEVLKSTLEPCIPLIRYFHIDSADYYDKVRPFEHILPSKLREDILQYYLKKGNIGQLDSVILPPRMPGIESNILKFRHIALIAKWIDRKEGNQSGVEKSKYNFILLLRGTRDGFTAQEFHKLCDNKGPTIVVIKVKESGEIIGGYNPLGWRRFSTHATEGGWMSAAAPPWSPHRRRPSLNITRSTYDVGPYQSSHDSFLFSLGDGKNLENAKLSRISPENASCAVFSSQYHGPCFGQTDLRMNDNFNSPSKCTCQRHDYETEICELQNFSVEEYEVFQVVDKNASTSSQSPSDQTYPTSIMHPPRPESTNYPTSWGEFMHF</sequence>
<dbReference type="CDD" id="cd18186">
    <property type="entry name" value="BTB_POZ_ZBTB_KLHL-like"/>
    <property type="match status" value="1"/>
</dbReference>
<dbReference type="InterPro" id="IPR011333">
    <property type="entry name" value="SKP1/BTB/POZ_sf"/>
</dbReference>
<dbReference type="InterPro" id="IPR052407">
    <property type="entry name" value="BTB_POZ_domain_cont_9"/>
</dbReference>
<organism evidence="4 5">
    <name type="scientific">Gigaspora rosea</name>
    <dbReference type="NCBI Taxonomy" id="44941"/>
    <lineage>
        <taxon>Eukaryota</taxon>
        <taxon>Fungi</taxon>
        <taxon>Fungi incertae sedis</taxon>
        <taxon>Mucoromycota</taxon>
        <taxon>Glomeromycotina</taxon>
        <taxon>Glomeromycetes</taxon>
        <taxon>Diversisporales</taxon>
        <taxon>Gigasporaceae</taxon>
        <taxon>Gigaspora</taxon>
    </lineage>
</organism>
<evidence type="ECO:0000313" key="5">
    <source>
        <dbReference type="Proteomes" id="UP000266673"/>
    </source>
</evidence>
<accession>A0A397VHX9</accession>
<feature type="region of interest" description="Disordered" evidence="1">
    <location>
        <begin position="506"/>
        <end position="533"/>
    </location>
</feature>
<protein>
    <recommendedName>
        <fullName evidence="6">BTB/POZ domain-containing protein</fullName>
    </recommendedName>
</protein>
<dbReference type="GO" id="GO:0005737">
    <property type="term" value="C:cytoplasm"/>
    <property type="evidence" value="ECO:0007669"/>
    <property type="project" value="TreeGrafter"/>
</dbReference>
<proteinExistence type="predicted"/>
<feature type="domain" description="BTB" evidence="2">
    <location>
        <begin position="21"/>
        <end position="94"/>
    </location>
</feature>
<dbReference type="InterPro" id="IPR000210">
    <property type="entry name" value="BTB/POZ_dom"/>
</dbReference>
<evidence type="ECO:0008006" key="6">
    <source>
        <dbReference type="Google" id="ProtNLM"/>
    </source>
</evidence>
<evidence type="ECO:0000256" key="1">
    <source>
        <dbReference type="SAM" id="MobiDB-lite"/>
    </source>
</evidence>
<gene>
    <name evidence="4" type="ORF">C2G38_2244467</name>
</gene>
<dbReference type="SUPFAM" id="SSF54695">
    <property type="entry name" value="POZ domain"/>
    <property type="match status" value="1"/>
</dbReference>
<evidence type="ECO:0000313" key="4">
    <source>
        <dbReference type="EMBL" id="RIB20599.1"/>
    </source>
</evidence>
<dbReference type="InterPro" id="IPR011705">
    <property type="entry name" value="BACK"/>
</dbReference>
<dbReference type="EMBL" id="QKWP01000409">
    <property type="protein sequence ID" value="RIB20599.1"/>
    <property type="molecule type" value="Genomic_DNA"/>
</dbReference>
<dbReference type="Pfam" id="PF07707">
    <property type="entry name" value="BACK"/>
    <property type="match status" value="1"/>
</dbReference>
<dbReference type="Pfam" id="PF07534">
    <property type="entry name" value="TLD"/>
    <property type="match status" value="1"/>
</dbReference>
<feature type="domain" description="TLDc" evidence="3">
    <location>
        <begin position="294"/>
        <end position="502"/>
    </location>
</feature>
<dbReference type="SMART" id="SM00225">
    <property type="entry name" value="BTB"/>
    <property type="match status" value="1"/>
</dbReference>
<name>A0A397VHX9_9GLOM</name>
<feature type="compositionally biased region" description="Polar residues" evidence="1">
    <location>
        <begin position="506"/>
        <end position="520"/>
    </location>
</feature>
<comment type="caution">
    <text evidence="4">The sequence shown here is derived from an EMBL/GenBank/DDBJ whole genome shotgun (WGS) entry which is preliminary data.</text>
</comment>
<dbReference type="OrthoDB" id="25620at2759"/>
<evidence type="ECO:0000259" key="2">
    <source>
        <dbReference type="PROSITE" id="PS50097"/>
    </source>
</evidence>
<dbReference type="Gene3D" id="3.30.710.10">
    <property type="entry name" value="Potassium Channel Kv1.1, Chain A"/>
    <property type="match status" value="1"/>
</dbReference>
<evidence type="ECO:0000259" key="3">
    <source>
        <dbReference type="PROSITE" id="PS51886"/>
    </source>
</evidence>
<dbReference type="Proteomes" id="UP000266673">
    <property type="component" value="Unassembled WGS sequence"/>
</dbReference>
<dbReference type="InterPro" id="IPR006571">
    <property type="entry name" value="TLDc_dom"/>
</dbReference>
<dbReference type="PANTHER" id="PTHR46306">
    <property type="entry name" value="BTB/POZ DOMAIN-CONTAINING PROTEIN 9"/>
    <property type="match status" value="1"/>
</dbReference>
<dbReference type="Pfam" id="PF00651">
    <property type="entry name" value="BTB"/>
    <property type="match status" value="1"/>
</dbReference>
<dbReference type="PROSITE" id="PS51886">
    <property type="entry name" value="TLDC"/>
    <property type="match status" value="1"/>
</dbReference>